<reference evidence="2 3" key="1">
    <citation type="journal article" date="2014" name="Int. J. Syst. Evol. Microbiol.">
        <title>Celeribacter indicus sp. nov., a polycyclic aromatic hydrocarbon-degrading bacterium from deep-sea sediment and reclassification of Huaishuia halophila as Celeribacter halophilus comb. nov.</title>
        <authorList>
            <person name="Lai Q."/>
            <person name="Cao J."/>
            <person name="Yuan J."/>
            <person name="Li F."/>
            <person name="Shao Z."/>
        </authorList>
    </citation>
    <scope>NUCLEOTIDE SEQUENCE [LARGE SCALE GENOMIC DNA]</scope>
    <source>
        <strain evidence="2">P73</strain>
    </source>
</reference>
<sequence length="96" mass="10622">MLRPGDFGTTPEFLASEGAGQLMRHDRLSPDHMYGMAVIPVLAACPIHMRNICVRRKNAQMASTIIVVFPISEGVVRFVQRDLLPVQITGARRHPG</sequence>
<organism evidence="2 3">
    <name type="scientific">Celeribacter indicus</name>
    <dbReference type="NCBI Taxonomy" id="1208324"/>
    <lineage>
        <taxon>Bacteria</taxon>
        <taxon>Pseudomonadati</taxon>
        <taxon>Pseudomonadota</taxon>
        <taxon>Alphaproteobacteria</taxon>
        <taxon>Rhodobacterales</taxon>
        <taxon>Roseobacteraceae</taxon>
        <taxon>Celeribacter</taxon>
    </lineage>
</organism>
<dbReference type="KEGG" id="cid:P73_3757"/>
<evidence type="ECO:0000313" key="3">
    <source>
        <dbReference type="Proteomes" id="UP000031521"/>
    </source>
</evidence>
<dbReference type="AlphaFoldDB" id="A0A0B5E831"/>
<name>A0A0B5E831_9RHOB</name>
<keyword evidence="1" id="KW-0472">Membrane</keyword>
<gene>
    <name evidence="2" type="ORF">P73_3757</name>
</gene>
<feature type="transmembrane region" description="Helical" evidence="1">
    <location>
        <begin position="32"/>
        <end position="49"/>
    </location>
</feature>
<dbReference type="EMBL" id="CP004393">
    <property type="protein sequence ID" value="AJE48472.1"/>
    <property type="molecule type" value="Genomic_DNA"/>
</dbReference>
<keyword evidence="3" id="KW-1185">Reference proteome</keyword>
<accession>A0A0B5E831</accession>
<keyword evidence="1" id="KW-1133">Transmembrane helix</keyword>
<keyword evidence="1" id="KW-0812">Transmembrane</keyword>
<protein>
    <submittedName>
        <fullName evidence="2">Uncharacterized protein</fullName>
    </submittedName>
</protein>
<dbReference type="HOGENOM" id="CLU_2354637_0_0_5"/>
<dbReference type="Proteomes" id="UP000031521">
    <property type="component" value="Chromosome"/>
</dbReference>
<evidence type="ECO:0000256" key="1">
    <source>
        <dbReference type="SAM" id="Phobius"/>
    </source>
</evidence>
<evidence type="ECO:0000313" key="2">
    <source>
        <dbReference type="EMBL" id="AJE48472.1"/>
    </source>
</evidence>
<proteinExistence type="predicted"/>